<dbReference type="EMBL" id="QZDT01000021">
    <property type="protein sequence ID" value="NBJ93598.1"/>
    <property type="molecule type" value="Genomic_DNA"/>
</dbReference>
<evidence type="ECO:0000313" key="3">
    <source>
        <dbReference type="Proteomes" id="UP001154420"/>
    </source>
</evidence>
<protein>
    <submittedName>
        <fullName evidence="2">Uncharacterized protein</fullName>
    </submittedName>
</protein>
<keyword evidence="1" id="KW-0812">Transmembrane</keyword>
<accession>A0A9X5BH37</accession>
<gene>
    <name evidence="2" type="ORF">D5281_13590</name>
</gene>
<reference evidence="2" key="1">
    <citation type="submission" date="2018-09" db="EMBL/GenBank/DDBJ databases">
        <title>Murine metabolic-syndrome-specific gut microbial biobank.</title>
        <authorList>
            <person name="Liu C."/>
        </authorList>
    </citation>
    <scope>NUCLEOTIDE SEQUENCE</scope>
    <source>
        <strain evidence="2">D42-62</strain>
    </source>
</reference>
<dbReference type="AlphaFoldDB" id="A0A9X5BH37"/>
<evidence type="ECO:0000256" key="1">
    <source>
        <dbReference type="SAM" id="Phobius"/>
    </source>
</evidence>
<name>A0A9X5BH37_9FIRM</name>
<feature type="transmembrane region" description="Helical" evidence="1">
    <location>
        <begin position="41"/>
        <end position="64"/>
    </location>
</feature>
<evidence type="ECO:0000313" key="2">
    <source>
        <dbReference type="EMBL" id="NBJ93598.1"/>
    </source>
</evidence>
<keyword evidence="1" id="KW-1133">Transmembrane helix</keyword>
<comment type="caution">
    <text evidence="2">The sequence shown here is derived from an EMBL/GenBank/DDBJ whole genome shotgun (WGS) entry which is preliminary data.</text>
</comment>
<dbReference type="Proteomes" id="UP001154420">
    <property type="component" value="Unassembled WGS sequence"/>
</dbReference>
<keyword evidence="1" id="KW-0472">Membrane</keyword>
<sequence length="247" mass="28229">MVINMNKKKKLKSTFMQELHHDLKTLKSLPWKKKIEFFWDYYKWPAIAGIFIIITICTFAHMFYEGQKPCRLRVCVVLNTDENCSPWFQSFIESLQSDGKPGAVDINLDQPFDYGNMYYYVQEIEVMTTISSGRMDMAICSQDMYSYLLALNACLPLDQALSKELVSSLLAAGKLVYDTANLQQDKNGNVNPADGIDGYYAVTLSETEFSNLYNRTEDGTEPLYAVIISNTEHLDDCESLLRALIRP</sequence>
<proteinExistence type="predicted"/>
<keyword evidence="3" id="KW-1185">Reference proteome</keyword>
<organism evidence="2 3">
    <name type="scientific">Parablautia muri</name>
    <dbReference type="NCBI Taxonomy" id="2320879"/>
    <lineage>
        <taxon>Bacteria</taxon>
        <taxon>Bacillati</taxon>
        <taxon>Bacillota</taxon>
        <taxon>Clostridia</taxon>
        <taxon>Lachnospirales</taxon>
        <taxon>Lachnospiraceae</taxon>
        <taxon>Parablautia</taxon>
    </lineage>
</organism>